<dbReference type="InterPro" id="IPR005645">
    <property type="entry name" value="FSH-like_dom"/>
</dbReference>
<evidence type="ECO:0000313" key="4">
    <source>
        <dbReference type="Proteomes" id="UP001149163"/>
    </source>
</evidence>
<dbReference type="Pfam" id="PF03959">
    <property type="entry name" value="FSH1"/>
    <property type="match status" value="1"/>
</dbReference>
<dbReference type="RefSeq" id="XP_056542521.1">
    <property type="nucleotide sequence ID" value="XM_056690092.1"/>
</dbReference>
<keyword evidence="4" id="KW-1185">Reference proteome</keyword>
<dbReference type="Gene3D" id="3.40.50.1820">
    <property type="entry name" value="alpha/beta hydrolase"/>
    <property type="match status" value="1"/>
</dbReference>
<dbReference type="GO" id="GO:0005634">
    <property type="term" value="C:nucleus"/>
    <property type="evidence" value="ECO:0007669"/>
    <property type="project" value="TreeGrafter"/>
</dbReference>
<dbReference type="PANTHER" id="PTHR48070">
    <property type="entry name" value="ESTERASE OVCA2"/>
    <property type="match status" value="1"/>
</dbReference>
<name>A0A9W9HXT2_9EURO</name>
<dbReference type="GO" id="GO:0016787">
    <property type="term" value="F:hydrolase activity"/>
    <property type="evidence" value="ECO:0007669"/>
    <property type="project" value="UniProtKB-KW"/>
</dbReference>
<reference evidence="3" key="1">
    <citation type="submission" date="2022-11" db="EMBL/GenBank/DDBJ databases">
        <authorList>
            <person name="Petersen C."/>
        </authorList>
    </citation>
    <scope>NUCLEOTIDE SEQUENCE</scope>
    <source>
        <strain evidence="3">IBT 26290</strain>
    </source>
</reference>
<evidence type="ECO:0000259" key="2">
    <source>
        <dbReference type="Pfam" id="PF03959"/>
    </source>
</evidence>
<gene>
    <name evidence="3" type="ORF">N7482_007968</name>
</gene>
<feature type="domain" description="Serine hydrolase" evidence="2">
    <location>
        <begin position="4"/>
        <end position="166"/>
    </location>
</feature>
<dbReference type="GO" id="GO:0005737">
    <property type="term" value="C:cytoplasm"/>
    <property type="evidence" value="ECO:0007669"/>
    <property type="project" value="TreeGrafter"/>
</dbReference>
<dbReference type="InterPro" id="IPR050593">
    <property type="entry name" value="LovG"/>
</dbReference>
<dbReference type="GO" id="GO:0072330">
    <property type="term" value="P:monocarboxylic acid biosynthetic process"/>
    <property type="evidence" value="ECO:0007669"/>
    <property type="project" value="UniProtKB-ARBA"/>
</dbReference>
<accession>A0A9W9HXT2</accession>
<proteinExistence type="predicted"/>
<dbReference type="SUPFAM" id="SSF53474">
    <property type="entry name" value="alpha/beta-Hydrolases"/>
    <property type="match status" value="1"/>
</dbReference>
<evidence type="ECO:0000256" key="1">
    <source>
        <dbReference type="ARBA" id="ARBA00022801"/>
    </source>
</evidence>
<dbReference type="PANTHER" id="PTHR48070:SF6">
    <property type="entry name" value="ESTERASE OVCA2"/>
    <property type="match status" value="1"/>
</dbReference>
<reference evidence="3" key="2">
    <citation type="journal article" date="2023" name="IMA Fungus">
        <title>Comparative genomic study of the Penicillium genus elucidates a diverse pangenome and 15 lateral gene transfer events.</title>
        <authorList>
            <person name="Petersen C."/>
            <person name="Sorensen T."/>
            <person name="Nielsen M.R."/>
            <person name="Sondergaard T.E."/>
            <person name="Sorensen J.L."/>
            <person name="Fitzpatrick D.A."/>
            <person name="Frisvad J.C."/>
            <person name="Nielsen K.L."/>
        </authorList>
    </citation>
    <scope>NUCLEOTIDE SEQUENCE</scope>
    <source>
        <strain evidence="3">IBT 26290</strain>
    </source>
</reference>
<dbReference type="GO" id="GO:0017000">
    <property type="term" value="P:antibiotic biosynthetic process"/>
    <property type="evidence" value="ECO:0007669"/>
    <property type="project" value="UniProtKB-ARBA"/>
</dbReference>
<dbReference type="InterPro" id="IPR029058">
    <property type="entry name" value="AB_hydrolase_fold"/>
</dbReference>
<dbReference type="EMBL" id="JAPQKN010000004">
    <property type="protein sequence ID" value="KAJ5160964.1"/>
    <property type="molecule type" value="Genomic_DNA"/>
</dbReference>
<dbReference type="OrthoDB" id="2094269at2759"/>
<organism evidence="3 4">
    <name type="scientific">Penicillium canariense</name>
    <dbReference type="NCBI Taxonomy" id="189055"/>
    <lineage>
        <taxon>Eukaryota</taxon>
        <taxon>Fungi</taxon>
        <taxon>Dikarya</taxon>
        <taxon>Ascomycota</taxon>
        <taxon>Pezizomycotina</taxon>
        <taxon>Eurotiomycetes</taxon>
        <taxon>Eurotiomycetidae</taxon>
        <taxon>Eurotiales</taxon>
        <taxon>Aspergillaceae</taxon>
        <taxon>Penicillium</taxon>
    </lineage>
</organism>
<dbReference type="Proteomes" id="UP001149163">
    <property type="component" value="Unassembled WGS sequence"/>
</dbReference>
<evidence type="ECO:0000313" key="3">
    <source>
        <dbReference type="EMBL" id="KAJ5160964.1"/>
    </source>
</evidence>
<dbReference type="AlphaFoldDB" id="A0A9W9HXT2"/>
<keyword evidence="1" id="KW-0378">Hydrolase</keyword>
<dbReference type="GeneID" id="81429268"/>
<sequence>MDFEFEFLSGTFPAYPDDEDKDHQRVWGYGEPDDKIRGLETSIGCILDALDKKGPFIGIVGFSSGAAMAAIITSILEKTERGDISPWKVITSTLSRICLSGFRLDKGCYETFYSPNIETPVFHTIGELDSMISSTQTENLMRCCKRPWLFEFFGGHYVPQSKEFLEFSQSLASFLRGALRHSLNSQATSSISSF</sequence>
<protein>
    <recommendedName>
        <fullName evidence="2">Serine hydrolase domain-containing protein</fullName>
    </recommendedName>
</protein>
<comment type="caution">
    <text evidence="3">The sequence shown here is derived from an EMBL/GenBank/DDBJ whole genome shotgun (WGS) entry which is preliminary data.</text>
</comment>